<dbReference type="Proteomes" id="UP000215999">
    <property type="component" value="Unassembled WGS sequence"/>
</dbReference>
<dbReference type="RefSeq" id="WP_094958632.1">
    <property type="nucleotide sequence ID" value="NZ_NOIF01000223.1"/>
</dbReference>
<gene>
    <name evidence="1" type="ORF">ASV53_21615</name>
</gene>
<keyword evidence="2" id="KW-1185">Reference proteome</keyword>
<protein>
    <recommendedName>
        <fullName evidence="3">CxxH/CxxC protein</fullName>
    </recommendedName>
</protein>
<proteinExistence type="predicted"/>
<evidence type="ECO:0008006" key="3">
    <source>
        <dbReference type="Google" id="ProtNLM"/>
    </source>
</evidence>
<sequence length="70" mass="7673">MECSNEACLQEIDIDLSLLDCESNGSSGNHTTSYTYTGVITCDNCQIEHEVTINTDEVDDTGEVIDINIQ</sequence>
<evidence type="ECO:0000313" key="1">
    <source>
        <dbReference type="EMBL" id="OZS41836.1"/>
    </source>
</evidence>
<reference evidence="1 2" key="1">
    <citation type="journal article" date="2016" name="Antonie Van Leeuwenhoek">
        <title>Photobacterium sanguinicancri sp. nov. isolated from marine animals.</title>
        <authorList>
            <person name="Gomez-Gil B."/>
            <person name="Roque A."/>
            <person name="Rotllant G."/>
            <person name="Romalde J.L."/>
            <person name="Doce A."/>
            <person name="Eggermont M."/>
            <person name="Defoirdt T."/>
        </authorList>
    </citation>
    <scope>NUCLEOTIDE SEQUENCE [LARGE SCALE GENOMIC DNA]</scope>
    <source>
        <strain evidence="1 2">CAIM 1827</strain>
    </source>
</reference>
<name>A0ABX4FSU7_9GAMM</name>
<organism evidence="1 2">
    <name type="scientific">Photobacterium sanguinicancri</name>
    <dbReference type="NCBI Taxonomy" id="875932"/>
    <lineage>
        <taxon>Bacteria</taxon>
        <taxon>Pseudomonadati</taxon>
        <taxon>Pseudomonadota</taxon>
        <taxon>Gammaproteobacteria</taxon>
        <taxon>Vibrionales</taxon>
        <taxon>Vibrionaceae</taxon>
        <taxon>Photobacterium</taxon>
    </lineage>
</organism>
<accession>A0ABX4FSU7</accession>
<evidence type="ECO:0000313" key="2">
    <source>
        <dbReference type="Proteomes" id="UP000215999"/>
    </source>
</evidence>
<dbReference type="EMBL" id="NOIF01000223">
    <property type="protein sequence ID" value="OZS41836.1"/>
    <property type="molecule type" value="Genomic_DNA"/>
</dbReference>
<comment type="caution">
    <text evidence="1">The sequence shown here is derived from an EMBL/GenBank/DDBJ whole genome shotgun (WGS) entry which is preliminary data.</text>
</comment>